<dbReference type="GO" id="GO:0050380">
    <property type="term" value="F:undecaprenyl-diphosphatase activity"/>
    <property type="evidence" value="ECO:0007669"/>
    <property type="project" value="InterPro"/>
</dbReference>
<keyword evidence="1" id="KW-1133">Transmembrane helix</keyword>
<dbReference type="PANTHER" id="PTHR14969:SF58">
    <property type="entry name" value="UNDECAPRENYL-DIPHOSPHATASE BCRC"/>
    <property type="match status" value="1"/>
</dbReference>
<name>A0AAP3G878_BRELA</name>
<dbReference type="PANTHER" id="PTHR14969">
    <property type="entry name" value="SPHINGOSINE-1-PHOSPHATE PHOSPHOHYDROLASE"/>
    <property type="match status" value="1"/>
</dbReference>
<dbReference type="AlphaFoldDB" id="A0AAP3G878"/>
<accession>A0AAP3G878</accession>
<feature type="transmembrane region" description="Helical" evidence="1">
    <location>
        <begin position="167"/>
        <end position="184"/>
    </location>
</feature>
<dbReference type="Proteomes" id="UP001077662">
    <property type="component" value="Unassembled WGS sequence"/>
</dbReference>
<dbReference type="SMART" id="SM00014">
    <property type="entry name" value="acidPPc"/>
    <property type="match status" value="1"/>
</dbReference>
<dbReference type="InterPro" id="IPR000326">
    <property type="entry name" value="PAP2/HPO"/>
</dbReference>
<feature type="domain" description="Phosphatidic acid phosphatase type 2/haloperoxidase" evidence="2">
    <location>
        <begin position="97"/>
        <end position="205"/>
    </location>
</feature>
<evidence type="ECO:0000256" key="1">
    <source>
        <dbReference type="SAM" id="Phobius"/>
    </source>
</evidence>
<reference evidence="3" key="1">
    <citation type="submission" date="2022-09" db="EMBL/GenBank/DDBJ databases">
        <title>Genome analysis and characterization of larvicidal activity of Brevibacillus strains.</title>
        <authorList>
            <person name="Patrusheva E.V."/>
            <person name="Izotova A.O."/>
            <person name="Toshchakov S.V."/>
            <person name="Sineoky S.P."/>
        </authorList>
    </citation>
    <scope>NUCLEOTIDE SEQUENCE</scope>
    <source>
        <strain evidence="3">VKPM_B-13247</strain>
    </source>
</reference>
<dbReference type="Gene3D" id="1.20.144.10">
    <property type="entry name" value="Phosphatidic acid phosphatase type 2/haloperoxidase"/>
    <property type="match status" value="1"/>
</dbReference>
<dbReference type="CDD" id="cd03385">
    <property type="entry name" value="PAP2_BcrC_like"/>
    <property type="match status" value="1"/>
</dbReference>
<organism evidence="3 4">
    <name type="scientific">Brevibacillus laterosporus</name>
    <name type="common">Bacillus laterosporus</name>
    <dbReference type="NCBI Taxonomy" id="1465"/>
    <lineage>
        <taxon>Bacteria</taxon>
        <taxon>Bacillati</taxon>
        <taxon>Bacillota</taxon>
        <taxon>Bacilli</taxon>
        <taxon>Bacillales</taxon>
        <taxon>Paenibacillaceae</taxon>
        <taxon>Brevibacillus</taxon>
    </lineage>
</organism>
<dbReference type="Pfam" id="PF01569">
    <property type="entry name" value="PAP2"/>
    <property type="match status" value="1"/>
</dbReference>
<dbReference type="EMBL" id="JAPTNE010000010">
    <property type="protein sequence ID" value="MCZ0807016.1"/>
    <property type="molecule type" value="Genomic_DNA"/>
</dbReference>
<evidence type="ECO:0000313" key="3">
    <source>
        <dbReference type="EMBL" id="MCZ0807016.1"/>
    </source>
</evidence>
<dbReference type="InterPro" id="IPR033879">
    <property type="entry name" value="UPP_Pase"/>
</dbReference>
<gene>
    <name evidence="3" type="ORF">O0554_08835</name>
</gene>
<feature type="transmembrane region" description="Helical" evidence="1">
    <location>
        <begin position="62"/>
        <end position="88"/>
    </location>
</feature>
<evidence type="ECO:0000259" key="2">
    <source>
        <dbReference type="SMART" id="SM00014"/>
    </source>
</evidence>
<dbReference type="SUPFAM" id="SSF48317">
    <property type="entry name" value="Acid phosphatase/Vanadium-dependent haloperoxidase"/>
    <property type="match status" value="1"/>
</dbReference>
<comment type="caution">
    <text evidence="3">The sequence shown here is derived from an EMBL/GenBank/DDBJ whole genome shotgun (WGS) entry which is preliminary data.</text>
</comment>
<protein>
    <submittedName>
        <fullName evidence="3">Undecaprenyl-diphosphatase</fullName>
    </submittedName>
</protein>
<keyword evidence="1" id="KW-0472">Membrane</keyword>
<proteinExistence type="predicted"/>
<dbReference type="InterPro" id="IPR036938">
    <property type="entry name" value="PAP2/HPO_sf"/>
</dbReference>
<dbReference type="RefSeq" id="WP_258073166.1">
    <property type="nucleotide sequence ID" value="NZ_JANSGW010000010.1"/>
</dbReference>
<feature type="transmembrane region" description="Helical" evidence="1">
    <location>
        <begin position="100"/>
        <end position="119"/>
    </location>
</feature>
<dbReference type="GO" id="GO:0005886">
    <property type="term" value="C:plasma membrane"/>
    <property type="evidence" value="ECO:0007669"/>
    <property type="project" value="InterPro"/>
</dbReference>
<sequence>MESILPSLILDGDKIVRIGGGFTTPTVYNGERLFDRVYELEEITLDSTVVQALSSFAGSYSVVGWISIFLAKYAEYLFYLSIPVYWFFGNRKNKRMIIQTIIVCCISMGISWLLGQLIHRERPFVTLPLTPLVPHDADASFPSDHATAALAIAATYWYYIKPKGRRFWMILAVGVSLSRVFIGVHYPTDVLSGMVLGMSCAYAIHRLLPRLPRVVGLIDEGILLYEKMESAIIPPKKSATRKRHHTIE</sequence>
<keyword evidence="1" id="KW-0812">Transmembrane</keyword>
<feature type="transmembrane region" description="Helical" evidence="1">
    <location>
        <begin position="139"/>
        <end position="160"/>
    </location>
</feature>
<evidence type="ECO:0000313" key="4">
    <source>
        <dbReference type="Proteomes" id="UP001077662"/>
    </source>
</evidence>